<dbReference type="KEGG" id="lgi:LOTGIDRAFT_153114"/>
<dbReference type="CTD" id="20235870"/>
<feature type="compositionally biased region" description="Polar residues" evidence="1">
    <location>
        <begin position="150"/>
        <end position="161"/>
    </location>
</feature>
<feature type="compositionally biased region" description="Polar residues" evidence="1">
    <location>
        <begin position="125"/>
        <end position="136"/>
    </location>
</feature>
<feature type="compositionally biased region" description="Basic and acidic residues" evidence="1">
    <location>
        <begin position="47"/>
        <end position="57"/>
    </location>
</feature>
<feature type="compositionally biased region" description="Basic and acidic residues" evidence="1">
    <location>
        <begin position="73"/>
        <end position="86"/>
    </location>
</feature>
<name>V4BX68_LOTGI</name>
<dbReference type="AlphaFoldDB" id="V4BX68"/>
<feature type="compositionally biased region" description="Polar residues" evidence="1">
    <location>
        <begin position="172"/>
        <end position="183"/>
    </location>
</feature>
<dbReference type="RefSeq" id="XP_009055299.1">
    <property type="nucleotide sequence ID" value="XM_009057051.1"/>
</dbReference>
<accession>V4BX68</accession>
<evidence type="ECO:0000313" key="2">
    <source>
        <dbReference type="EMBL" id="ESO93664.1"/>
    </source>
</evidence>
<dbReference type="HOGENOM" id="CLU_442326_0_0_1"/>
<gene>
    <name evidence="2" type="ORF">LOTGIDRAFT_153114</name>
</gene>
<dbReference type="EMBL" id="KB201890">
    <property type="protein sequence ID" value="ESO93664.1"/>
    <property type="molecule type" value="Genomic_DNA"/>
</dbReference>
<feature type="region of interest" description="Disordered" evidence="1">
    <location>
        <begin position="242"/>
        <end position="280"/>
    </location>
</feature>
<protein>
    <submittedName>
        <fullName evidence="2">Uncharacterized protein</fullName>
    </submittedName>
</protein>
<dbReference type="Proteomes" id="UP000030746">
    <property type="component" value="Unassembled WGS sequence"/>
</dbReference>
<keyword evidence="3" id="KW-1185">Reference proteome</keyword>
<feature type="compositionally biased region" description="Polar residues" evidence="1">
    <location>
        <begin position="89"/>
        <end position="101"/>
    </location>
</feature>
<sequence length="618" mass="69943">MEEGESLQDHGNDTQEEILSKSEDKVTTEISNVSEEGVEAIAENDNLENKITARDADPEIVESNRPTQEAEDTSERSCDSRGDVVERQISLSSSGNQSPQETRSETQDLETSAVTDSDLVKLGETEQNLETQNYENLDSDLVQSDKIEQNLETQNNENSPTVDEVDHGSIQFDENIQDSSEVQISAEDIETVDPSNNLEQNHNENETKNEDVILPANERSDNVETNELKDEDLGVYMDDDMDSNISEENSKRPLSSIRGRPVSAKIQSRTSSKRPESRIQFKEPERTEIEDVENIADQRVKVNTPVSHAADLDNRRLESREATYEQAMNLLSKRCTSSQHDINNQYSPEYFYIHQTKPTPMPPLKAWRGYHGNVYFEPITINSLQNQPVSPTSPVERCQNKNHQLLVSRSRMASRNSLKSRLSNKSIVKSRPVTQQVVILDKNTVLNRLDEISPQELAWLNGQDSTGSLSLRPQTVGSVRRPASSRYDRICKGSVSGKLRQSALLRNEPPKINVNGDRFVHPSALSPLLRSTTQYSLSNQRTLNSSPDLYHSHHGNFDHLPPMEQVRVSLRHVDNSLDNYGRTSPYIRARKYTDELKPFIKYSPEIKAKYSRKLNGVL</sequence>
<feature type="region of interest" description="Disordered" evidence="1">
    <location>
        <begin position="1"/>
        <end position="209"/>
    </location>
</feature>
<organism evidence="2 3">
    <name type="scientific">Lottia gigantea</name>
    <name type="common">Giant owl limpet</name>
    <dbReference type="NCBI Taxonomy" id="225164"/>
    <lineage>
        <taxon>Eukaryota</taxon>
        <taxon>Metazoa</taxon>
        <taxon>Spiralia</taxon>
        <taxon>Lophotrochozoa</taxon>
        <taxon>Mollusca</taxon>
        <taxon>Gastropoda</taxon>
        <taxon>Patellogastropoda</taxon>
        <taxon>Lottioidea</taxon>
        <taxon>Lottiidae</taxon>
        <taxon>Lottia</taxon>
    </lineage>
</organism>
<proteinExistence type="predicted"/>
<evidence type="ECO:0000256" key="1">
    <source>
        <dbReference type="SAM" id="MobiDB-lite"/>
    </source>
</evidence>
<evidence type="ECO:0000313" key="3">
    <source>
        <dbReference type="Proteomes" id="UP000030746"/>
    </source>
</evidence>
<dbReference type="OrthoDB" id="10032693at2759"/>
<reference evidence="2 3" key="1">
    <citation type="journal article" date="2013" name="Nature">
        <title>Insights into bilaterian evolution from three spiralian genomes.</title>
        <authorList>
            <person name="Simakov O."/>
            <person name="Marletaz F."/>
            <person name="Cho S.J."/>
            <person name="Edsinger-Gonzales E."/>
            <person name="Havlak P."/>
            <person name="Hellsten U."/>
            <person name="Kuo D.H."/>
            <person name="Larsson T."/>
            <person name="Lv J."/>
            <person name="Arendt D."/>
            <person name="Savage R."/>
            <person name="Osoegawa K."/>
            <person name="de Jong P."/>
            <person name="Grimwood J."/>
            <person name="Chapman J.A."/>
            <person name="Shapiro H."/>
            <person name="Aerts A."/>
            <person name="Otillar R.P."/>
            <person name="Terry A.Y."/>
            <person name="Boore J.L."/>
            <person name="Grigoriev I.V."/>
            <person name="Lindberg D.R."/>
            <person name="Seaver E.C."/>
            <person name="Weisblat D.A."/>
            <person name="Putnam N.H."/>
            <person name="Rokhsar D.S."/>
        </authorList>
    </citation>
    <scope>NUCLEOTIDE SEQUENCE [LARGE SCALE GENOMIC DNA]</scope>
</reference>
<dbReference type="GeneID" id="20235870"/>
<feature type="compositionally biased region" description="Basic and acidic residues" evidence="1">
    <location>
        <begin position="7"/>
        <end position="27"/>
    </location>
</feature>